<keyword evidence="1" id="KW-0175">Coiled coil</keyword>
<feature type="coiled-coil region" evidence="1">
    <location>
        <begin position="48"/>
        <end position="75"/>
    </location>
</feature>
<feature type="compositionally biased region" description="Acidic residues" evidence="2">
    <location>
        <begin position="1005"/>
        <end position="1041"/>
    </location>
</feature>
<feature type="region of interest" description="Disordered" evidence="2">
    <location>
        <begin position="469"/>
        <end position="496"/>
    </location>
</feature>
<feature type="compositionally biased region" description="Basic residues" evidence="2">
    <location>
        <begin position="470"/>
        <end position="480"/>
    </location>
</feature>
<dbReference type="GO" id="GO:0005737">
    <property type="term" value="C:cytoplasm"/>
    <property type="evidence" value="ECO:0007669"/>
    <property type="project" value="TreeGrafter"/>
</dbReference>
<evidence type="ECO:0000256" key="2">
    <source>
        <dbReference type="SAM" id="MobiDB-lite"/>
    </source>
</evidence>
<feature type="region of interest" description="Disordered" evidence="2">
    <location>
        <begin position="1238"/>
        <end position="1302"/>
    </location>
</feature>
<evidence type="ECO:0000313" key="3">
    <source>
        <dbReference type="EMBL" id="CEL94423.1"/>
    </source>
</evidence>
<dbReference type="InParanoid" id="A0A0G4EG22"/>
<sequence length="1731" mass="189397">MSGAGVDMISDVWEAGDYLCNAVVREVTRPSVDGIGRISQHIKQAANQKSFRESYEAEQAAIQELRDQFLRFQLEEERRSLETAHNQHRIDKREKHLFMSIATSGSLTELSSHLPPFLSHLSRTLGTTGTYLAEMRQREGEDVLAYFAASRGQEFLIGQVLSRSQGVAWRVLEEGEGEGGGEEEGEAAPDALALAQRTEALDRSDKDVPILRVFHALDLPSLHFFRLSRPGEFFALPVVFSGPPSPPLVKHLTASITAAMDARLKFESDIIDEERAKEEAKEAARRAAEAAATTGKGKKGAAKAKAAPIPEPPKEEEKDEKGPEKIFDFFADAAVFPPPMDGSPQCKWVFCGDTCGDQPRFREPLATSPTDTATAWNRRLVEEGHTGALLDVDSDRQLTDSQVCKVRSAGRWLMEHTGRAALASAMRTARITALMQRGTLPDILAATQQEMEARVSAVRPAAVVAPKAAPKAKAKGKAAKKGKEEPPPTAELTPEQEQEIREIQLQSHRTTLEQTVKSLLLAYRPGEQVGFPASCAHLFEGLFTLAGLPLAVYAASVDATGLVSDSVDWRRVEELWSDDVLKGILTFAVDRVDRPLSLTRIKEKLGDIKAEELDEVYLPWGVLGRWLAAVAECRPYYTAKAKDTLAELSDVRLLTVDVTYFEEEAEAEEQEGQAKEGAEAEAAAEEGEEGEEEEECEAEQEAEKGEAEEEEPTEKPFKPLTQGHIDLFVDRAFTAVSDGGRLGSVMLPLEEAVIDPPPQPNTTTLLWCPLEQGDIFTPYEGGDEIMKELIADKGCHLFVLGDEQGNAINALNRTFEWNLVGAPLPAPAPPGSGQPAAAGCHVTAETVLQYPLAALGGGEGGLVEAELQTKAALPNPHIYPVVSRRCSAHLVDPTSLPADASAPLTLKALDCAVVREGRGEVWLISFDPETAPESVQSLLASILTATVLNKRPVKGKLRGAADPQDWLVGGKEGMRHLKKLVNYMTFPKGKNPNSVMEHPPPANYNEEDDAEEEQEGEQEEPDADAEAETEHEQEEGQEGQEGDTSPSKKKQAAPPPEPSLKEKLHNGLVHLWTFDERKDRKKEGVEVPLPVAGEAAEGEDEEGAAVVPKEPKDFYWTSWTSAAEAIWRGLDDPPVAPPGLFGGAIRLTGPSHHMTITDLLPRPFPPHDTLEMEDLSLEGIGGGWTIALWFRPAVKTTESEQRLLIVRGVGEADKGLAPLNGCEVCVNGQERLVFRSGKNVGVAPEKEEEPPEEEEKEGEAEGEADKEGDEGGADEQEVEAKEEAAEEEVEAEAEQEEEVVVDPLTDIIADEDRELIEGTSLDYVMFMEWNCLVITQKGPYRYLYLNGRYQSSCRHYMGPSAISTWHQGDPLPQEEGSEHPPGPSIQSPLPTGLTLGCQAVEGWNVAFKGDVCQLAIWDRPLPTKESRDLFIASHVRSILLPPLSPPRPPIVTLLHANPLLRLSAAQSLVALLQELTLPLGSPLESSADMEVQVEFHPFDEPSARTLVESATADVDMLVLPPLERSACVVPKREEVFAWRRQGFEGKAFLGDEELDILRGYVRRGGRLVVFTDPYKYALELLGHLFESFKLPSAHATFEPPRPPPASPLSLAPLQFASRLILPPPLQDFFHTHTCPPLFPRSEWTAPAAFSPFDLPETAIPVYGMEGVGAFSVKQAEGKVTYFAFGQEVGREVAVMEKRAGEGKEGEADPVPKGGWREVMWGIMKGPQVMDY</sequence>
<dbReference type="PANTHER" id="PTHR43670">
    <property type="entry name" value="HEAT SHOCK PROTEIN 26"/>
    <property type="match status" value="1"/>
</dbReference>
<feature type="region of interest" description="Disordered" evidence="2">
    <location>
        <begin position="664"/>
        <end position="721"/>
    </location>
</feature>
<protein>
    <submittedName>
        <fullName evidence="3">Uncharacterized protein</fullName>
    </submittedName>
</protein>
<evidence type="ECO:0000313" key="4">
    <source>
        <dbReference type="Proteomes" id="UP000041254"/>
    </source>
</evidence>
<accession>A0A0G4EG22</accession>
<feature type="region of interest" description="Disordered" evidence="2">
    <location>
        <begin position="988"/>
        <end position="1066"/>
    </location>
</feature>
<feature type="compositionally biased region" description="Acidic residues" evidence="2">
    <location>
        <begin position="1284"/>
        <end position="1300"/>
    </location>
</feature>
<reference evidence="3 4" key="1">
    <citation type="submission" date="2014-11" db="EMBL/GenBank/DDBJ databases">
        <authorList>
            <person name="Zhu J."/>
            <person name="Qi W."/>
            <person name="Song R."/>
        </authorList>
    </citation>
    <scope>NUCLEOTIDE SEQUENCE [LARGE SCALE GENOMIC DNA]</scope>
</reference>
<gene>
    <name evidence="3" type="ORF">Vbra_2038</name>
</gene>
<proteinExistence type="predicted"/>
<feature type="compositionally biased region" description="Basic and acidic residues" evidence="2">
    <location>
        <begin position="277"/>
        <end position="288"/>
    </location>
</feature>
<name>A0A0G4EG22_VITBC</name>
<keyword evidence="4" id="KW-1185">Reference proteome</keyword>
<evidence type="ECO:0000256" key="1">
    <source>
        <dbReference type="SAM" id="Coils"/>
    </source>
</evidence>
<feature type="region of interest" description="Disordered" evidence="2">
    <location>
        <begin position="277"/>
        <end position="321"/>
    </location>
</feature>
<organism evidence="3 4">
    <name type="scientific">Vitrella brassicaformis (strain CCMP3155)</name>
    <dbReference type="NCBI Taxonomy" id="1169540"/>
    <lineage>
        <taxon>Eukaryota</taxon>
        <taxon>Sar</taxon>
        <taxon>Alveolata</taxon>
        <taxon>Colpodellida</taxon>
        <taxon>Vitrellaceae</taxon>
        <taxon>Vitrella</taxon>
    </lineage>
</organism>
<feature type="compositionally biased region" description="Acidic residues" evidence="2">
    <location>
        <begin position="1246"/>
        <end position="1277"/>
    </location>
</feature>
<dbReference type="Proteomes" id="UP000041254">
    <property type="component" value="Unassembled WGS sequence"/>
</dbReference>
<feature type="compositionally biased region" description="Basic and acidic residues" evidence="2">
    <location>
        <begin position="312"/>
        <end position="321"/>
    </location>
</feature>
<dbReference type="VEuPathDB" id="CryptoDB:Vbra_2038"/>
<dbReference type="PANTHER" id="PTHR43670:SF131">
    <property type="entry name" value="LRRGT00202"/>
    <property type="match status" value="1"/>
</dbReference>
<dbReference type="EMBL" id="CDMY01000219">
    <property type="protein sequence ID" value="CEL94423.1"/>
    <property type="molecule type" value="Genomic_DNA"/>
</dbReference>
<feature type="region of interest" description="Disordered" evidence="2">
    <location>
        <begin position="1364"/>
        <end position="1386"/>
    </location>
</feature>
<feature type="compositionally biased region" description="Acidic residues" evidence="2">
    <location>
        <begin position="682"/>
        <end position="712"/>
    </location>
</feature>